<protein>
    <submittedName>
        <fullName evidence="1">Uncharacterized protein</fullName>
    </submittedName>
</protein>
<accession>A0AAV7DV47</accession>
<proteinExistence type="predicted"/>
<dbReference type="Proteomes" id="UP000825729">
    <property type="component" value="Unassembled WGS sequence"/>
</dbReference>
<organism evidence="1 2">
    <name type="scientific">Aristolochia fimbriata</name>
    <name type="common">White veined hardy Dutchman's pipe vine</name>
    <dbReference type="NCBI Taxonomy" id="158543"/>
    <lineage>
        <taxon>Eukaryota</taxon>
        <taxon>Viridiplantae</taxon>
        <taxon>Streptophyta</taxon>
        <taxon>Embryophyta</taxon>
        <taxon>Tracheophyta</taxon>
        <taxon>Spermatophyta</taxon>
        <taxon>Magnoliopsida</taxon>
        <taxon>Magnoliidae</taxon>
        <taxon>Piperales</taxon>
        <taxon>Aristolochiaceae</taxon>
        <taxon>Aristolochia</taxon>
    </lineage>
</organism>
<keyword evidence="2" id="KW-1185">Reference proteome</keyword>
<evidence type="ECO:0000313" key="1">
    <source>
        <dbReference type="EMBL" id="KAG9440540.1"/>
    </source>
</evidence>
<name>A0AAV7DV47_ARIFI</name>
<dbReference type="AlphaFoldDB" id="A0AAV7DV47"/>
<gene>
    <name evidence="1" type="ORF">H6P81_020705</name>
</gene>
<sequence>MGMGPHCCASENPRDRERHPYHRHCSCQLHHLSELVASRGGPESQRLRMSGDLRLVCKKSRVSILPTREGEHTPAELVLDSRNWSCANSSGTNRVSHEQRGEEDGLLIPSQWPGPKACSGVHQERLYWIM</sequence>
<reference evidence="1 2" key="1">
    <citation type="submission" date="2021-07" db="EMBL/GenBank/DDBJ databases">
        <title>The Aristolochia fimbriata genome: insights into angiosperm evolution, floral development and chemical biosynthesis.</title>
        <authorList>
            <person name="Jiao Y."/>
        </authorList>
    </citation>
    <scope>NUCLEOTIDE SEQUENCE [LARGE SCALE GENOMIC DNA]</scope>
    <source>
        <strain evidence="1">IBCAS-2021</strain>
        <tissue evidence="1">Leaf</tissue>
    </source>
</reference>
<comment type="caution">
    <text evidence="1">The sequence shown here is derived from an EMBL/GenBank/DDBJ whole genome shotgun (WGS) entry which is preliminary data.</text>
</comment>
<dbReference type="EMBL" id="JAINDJ010000008">
    <property type="protein sequence ID" value="KAG9440540.1"/>
    <property type="molecule type" value="Genomic_DNA"/>
</dbReference>
<evidence type="ECO:0000313" key="2">
    <source>
        <dbReference type="Proteomes" id="UP000825729"/>
    </source>
</evidence>